<comment type="catalytic activity">
    <reaction evidence="15">
        <text>L-lysine + NADPH + O2 = N(6)-hydroxy-L-lysine + NADP(+) + H2O</text>
        <dbReference type="Rhea" id="RHEA:23228"/>
        <dbReference type="ChEBI" id="CHEBI:15377"/>
        <dbReference type="ChEBI" id="CHEBI:15379"/>
        <dbReference type="ChEBI" id="CHEBI:32551"/>
        <dbReference type="ChEBI" id="CHEBI:57783"/>
        <dbReference type="ChEBI" id="CHEBI:57820"/>
        <dbReference type="ChEBI" id="CHEBI:58349"/>
        <dbReference type="EC" id="1.14.13.59"/>
    </reaction>
</comment>
<organism evidence="16 17">
    <name type="scientific">Haloactinomyces albus</name>
    <dbReference type="NCBI Taxonomy" id="1352928"/>
    <lineage>
        <taxon>Bacteria</taxon>
        <taxon>Bacillati</taxon>
        <taxon>Actinomycetota</taxon>
        <taxon>Actinomycetes</taxon>
        <taxon>Actinopolysporales</taxon>
        <taxon>Actinopolysporaceae</taxon>
        <taxon>Haloactinomyces</taxon>
    </lineage>
</organism>
<keyword evidence="17" id="KW-1185">Reference proteome</keyword>
<evidence type="ECO:0000256" key="6">
    <source>
        <dbReference type="ARBA" id="ARBA00022630"/>
    </source>
</evidence>
<evidence type="ECO:0000256" key="12">
    <source>
        <dbReference type="ARBA" id="ARBA00031158"/>
    </source>
</evidence>
<dbReference type="PANTHER" id="PTHR43539:SF91">
    <property type="entry name" value="FAD-DEPENDENT URATE HYDROXYLASE"/>
    <property type="match status" value="1"/>
</dbReference>
<dbReference type="InterPro" id="IPR025700">
    <property type="entry name" value="Lys/Orn_oxygenase"/>
</dbReference>
<dbReference type="EC" id="1.14.13.59" evidence="4"/>
<dbReference type="PANTHER" id="PTHR43539">
    <property type="entry name" value="FLAVIN-BINDING MONOOXYGENASE-LIKE PROTEIN (AFU_ORTHOLOGUE AFUA_4G09220)"/>
    <property type="match status" value="1"/>
</dbReference>
<dbReference type="GO" id="GO:0047091">
    <property type="term" value="F:L-lysine 6-monooxygenase (NADPH) activity"/>
    <property type="evidence" value="ECO:0007669"/>
    <property type="project" value="UniProtKB-EC"/>
</dbReference>
<keyword evidence="8" id="KW-0521">NADP</keyword>
<keyword evidence="7" id="KW-0274">FAD</keyword>
<keyword evidence="9" id="KW-0560">Oxidoreductase</keyword>
<dbReference type="PRINTS" id="PR00469">
    <property type="entry name" value="PNDRDTASEII"/>
</dbReference>
<evidence type="ECO:0000256" key="15">
    <source>
        <dbReference type="ARBA" id="ARBA00048407"/>
    </source>
</evidence>
<dbReference type="SUPFAM" id="SSF51905">
    <property type="entry name" value="FAD/NAD(P)-binding domain"/>
    <property type="match status" value="1"/>
</dbReference>
<proteinExistence type="inferred from homology"/>
<gene>
    <name evidence="16" type="ORF">JOF55_000355</name>
</gene>
<keyword evidence="6" id="KW-0285">Flavoprotein</keyword>
<comment type="pathway">
    <text evidence="2">Siderophore biosynthesis.</text>
</comment>
<dbReference type="EMBL" id="JAVDXW010000001">
    <property type="protein sequence ID" value="MDR7300174.1"/>
    <property type="molecule type" value="Genomic_DNA"/>
</dbReference>
<dbReference type="InterPro" id="IPR050982">
    <property type="entry name" value="Auxin_biosynth/cation_transpt"/>
</dbReference>
<dbReference type="AlphaFoldDB" id="A0AAE4CJX6"/>
<evidence type="ECO:0000256" key="1">
    <source>
        <dbReference type="ARBA" id="ARBA00001974"/>
    </source>
</evidence>
<evidence type="ECO:0000313" key="17">
    <source>
        <dbReference type="Proteomes" id="UP001180845"/>
    </source>
</evidence>
<evidence type="ECO:0000256" key="4">
    <source>
        <dbReference type="ARBA" id="ARBA00013076"/>
    </source>
</evidence>
<dbReference type="InterPro" id="IPR036188">
    <property type="entry name" value="FAD/NAD-bd_sf"/>
</dbReference>
<accession>A0AAE4CJX6</accession>
<comment type="similarity">
    <text evidence="3">Belongs to the lysine N(6)-hydroxylase/L-ornithine N(5)-oxygenase family.</text>
</comment>
<sequence>MKETVDVAIVGAGPYGLSLAAHLRGAGIRYRQFGLPLNLWHTAMPQGMYLKSQGFASSLSDPSGRYTLAAFCRETGRDYADCGVPVSLETFRAYGEWFQQHQAPDVEEVLVTEITGRQGNYELVLSNGDRARARTVVVATGIEHFARIPGALSGLPSELCSHSSAHVDLGAFRGREVVVIGAGQSALESAALLHESGAAVRLVARTSGISWNGLPLALDRPLLRRMREPEAGLGSGWSTWFYSRQPRWFRHLPALTRVRLARTAMGPAGAWWLRDRVEDRVPLQLDQSVQWAEPDNGHVRLGLRSSGGESSVLTAEHVIAATGYRPDIRRLPFLSPQLRAQLRTIDHTPHVGADFQSSVPGLFFMGAAVAPTFGPVMRFVYGSDYAVRLVTNRLAGSARTPRTVERAGR</sequence>
<dbReference type="RefSeq" id="WP_310268490.1">
    <property type="nucleotide sequence ID" value="NZ_JAVDXW010000001.1"/>
</dbReference>
<name>A0AAE4CJX6_9ACTN</name>
<evidence type="ECO:0000256" key="2">
    <source>
        <dbReference type="ARBA" id="ARBA00004924"/>
    </source>
</evidence>
<evidence type="ECO:0000256" key="13">
    <source>
        <dbReference type="ARBA" id="ARBA00032493"/>
    </source>
</evidence>
<evidence type="ECO:0000256" key="14">
    <source>
        <dbReference type="ARBA" id="ARBA00032738"/>
    </source>
</evidence>
<protein>
    <recommendedName>
        <fullName evidence="5">L-lysine N6-monooxygenase MbtG</fullName>
        <ecNumber evidence="4">1.14.13.59</ecNumber>
    </recommendedName>
    <alternativeName>
        <fullName evidence="14">Lysine 6-N-hydroxylase</fullName>
    </alternativeName>
    <alternativeName>
        <fullName evidence="13">Lysine N6-hydroxylase</fullName>
    </alternativeName>
    <alternativeName>
        <fullName evidence="11">Lysine-N-oxygenase</fullName>
    </alternativeName>
    <alternativeName>
        <fullName evidence="12">Mycobactin synthase protein G</fullName>
    </alternativeName>
</protein>
<evidence type="ECO:0000256" key="10">
    <source>
        <dbReference type="ARBA" id="ARBA00023033"/>
    </source>
</evidence>
<dbReference type="Proteomes" id="UP001180845">
    <property type="component" value="Unassembled WGS sequence"/>
</dbReference>
<dbReference type="Pfam" id="PF13434">
    <property type="entry name" value="Lys_Orn_oxgnase"/>
    <property type="match status" value="1"/>
</dbReference>
<evidence type="ECO:0000256" key="11">
    <source>
        <dbReference type="ARBA" id="ARBA00029939"/>
    </source>
</evidence>
<dbReference type="PRINTS" id="PR00368">
    <property type="entry name" value="FADPNR"/>
</dbReference>
<evidence type="ECO:0000256" key="7">
    <source>
        <dbReference type="ARBA" id="ARBA00022827"/>
    </source>
</evidence>
<keyword evidence="10" id="KW-0503">Monooxygenase</keyword>
<evidence type="ECO:0000256" key="9">
    <source>
        <dbReference type="ARBA" id="ARBA00023002"/>
    </source>
</evidence>
<comment type="cofactor">
    <cofactor evidence="1">
        <name>FAD</name>
        <dbReference type="ChEBI" id="CHEBI:57692"/>
    </cofactor>
</comment>
<reference evidence="16" key="1">
    <citation type="submission" date="2023-07" db="EMBL/GenBank/DDBJ databases">
        <title>Sequencing the genomes of 1000 actinobacteria strains.</title>
        <authorList>
            <person name="Klenk H.-P."/>
        </authorList>
    </citation>
    <scope>NUCLEOTIDE SEQUENCE</scope>
    <source>
        <strain evidence="16">DSM 45977</strain>
    </source>
</reference>
<comment type="caution">
    <text evidence="16">The sequence shown here is derived from an EMBL/GenBank/DDBJ whole genome shotgun (WGS) entry which is preliminary data.</text>
</comment>
<evidence type="ECO:0000313" key="16">
    <source>
        <dbReference type="EMBL" id="MDR7300174.1"/>
    </source>
</evidence>
<evidence type="ECO:0000256" key="3">
    <source>
        <dbReference type="ARBA" id="ARBA00007588"/>
    </source>
</evidence>
<evidence type="ECO:0000256" key="5">
    <source>
        <dbReference type="ARBA" id="ARBA00016406"/>
    </source>
</evidence>
<dbReference type="GO" id="GO:0050660">
    <property type="term" value="F:flavin adenine dinucleotide binding"/>
    <property type="evidence" value="ECO:0007669"/>
    <property type="project" value="TreeGrafter"/>
</dbReference>
<dbReference type="Gene3D" id="3.50.50.60">
    <property type="entry name" value="FAD/NAD(P)-binding domain"/>
    <property type="match status" value="1"/>
</dbReference>
<evidence type="ECO:0000256" key="8">
    <source>
        <dbReference type="ARBA" id="ARBA00022857"/>
    </source>
</evidence>